<dbReference type="Pfam" id="PF19872">
    <property type="entry name" value="DUF6345"/>
    <property type="match status" value="1"/>
</dbReference>
<sequence length="550" mass="58611">MSYLRSRGRWWRLGFGLAVAGTTGAATLAASGAPVSAAATTELLTYQVRATGISEAQAAELGEAFGIKRVSRSEDGSVRFADEKGFLDIPSISVGDTGKDEDGNPTVGSVLDEAALARLRPIDAEKALGLTREALARVGLYPDQARPTVGHTSLEMVDAKGKPTVSAALDTTVSFSFSLDGLPYEGPGAKIRVGFGSDGEVTQLSYSTRVLEKGEPVRVLDPEAGRERCAKAMQGAVRIRQADYAYPAPALDAKVDRIEPSFRCAGVNADGSAAQIIFVPAAVDAELPEIDPVPVPPRRPTTATAFAAPGVQSLGVVDVGSEGTGPCSGLPWTGTNLASFNGQFTSRGIPVEFSWLNGSAWERDFKDPKFGGTDSNWTDHVDMTYWQGHGAPTGFSFSGCSSRDDTFLANTEARWGNGDVEWMSLFTCLVLANDSGGQRWWQRWGGAFDGLHQINSFHTVSYHSASHGGTFANYMLRSPFLWWNNPMPVRKAWAQASIDDQPASVVWATMGPVGPGGLVNFDDYFWGKGSVGPDVPASSLTGWWYISGTS</sequence>
<evidence type="ECO:0000313" key="2">
    <source>
        <dbReference type="EMBL" id="GIJ18025.1"/>
    </source>
</evidence>
<dbReference type="EMBL" id="BOPA01000035">
    <property type="protein sequence ID" value="GIJ18025.1"/>
    <property type="molecule type" value="Genomic_DNA"/>
</dbReference>
<feature type="signal peptide" evidence="1">
    <location>
        <begin position="1"/>
        <end position="25"/>
    </location>
</feature>
<organism evidence="2 3">
    <name type="scientific">Micromonospora gifhornensis</name>
    <dbReference type="NCBI Taxonomy" id="84594"/>
    <lineage>
        <taxon>Bacteria</taxon>
        <taxon>Bacillati</taxon>
        <taxon>Actinomycetota</taxon>
        <taxon>Actinomycetes</taxon>
        <taxon>Micromonosporales</taxon>
        <taxon>Micromonosporaceae</taxon>
        <taxon>Micromonospora</taxon>
    </lineage>
</organism>
<dbReference type="Proteomes" id="UP000647860">
    <property type="component" value="Unassembled WGS sequence"/>
</dbReference>
<evidence type="ECO:0000313" key="3">
    <source>
        <dbReference type="Proteomes" id="UP000647860"/>
    </source>
</evidence>
<gene>
    <name evidence="2" type="ORF">Vgi01_47090</name>
</gene>
<dbReference type="RefSeq" id="WP_204292398.1">
    <property type="nucleotide sequence ID" value="NZ_BAAAGZ010000001.1"/>
</dbReference>
<protein>
    <submittedName>
        <fullName evidence="2">Uncharacterized protein</fullName>
    </submittedName>
</protein>
<proteinExistence type="predicted"/>
<name>A0ABQ4IJE6_9ACTN</name>
<evidence type="ECO:0000256" key="1">
    <source>
        <dbReference type="SAM" id="SignalP"/>
    </source>
</evidence>
<reference evidence="2 3" key="1">
    <citation type="submission" date="2021-01" db="EMBL/GenBank/DDBJ databases">
        <title>Whole genome shotgun sequence of Verrucosispora gifhornensis NBRC 16317.</title>
        <authorList>
            <person name="Komaki H."/>
            <person name="Tamura T."/>
        </authorList>
    </citation>
    <scope>NUCLEOTIDE SEQUENCE [LARGE SCALE GENOMIC DNA]</scope>
    <source>
        <strain evidence="2 3">NBRC 16317</strain>
    </source>
</reference>
<feature type="chain" id="PRO_5046338470" evidence="1">
    <location>
        <begin position="26"/>
        <end position="550"/>
    </location>
</feature>
<accession>A0ABQ4IJE6</accession>
<keyword evidence="1" id="KW-0732">Signal</keyword>
<dbReference type="InterPro" id="IPR045926">
    <property type="entry name" value="DUF6345"/>
</dbReference>
<comment type="caution">
    <text evidence="2">The sequence shown here is derived from an EMBL/GenBank/DDBJ whole genome shotgun (WGS) entry which is preliminary data.</text>
</comment>
<keyword evidence="3" id="KW-1185">Reference proteome</keyword>